<dbReference type="Proteomes" id="UP000002037">
    <property type="component" value="Unassembled WGS sequence"/>
</dbReference>
<dbReference type="STRING" id="294747.C5MJA5"/>
<dbReference type="PANTHER" id="PTHR24067">
    <property type="entry name" value="UBIQUITIN-CONJUGATING ENZYME E2"/>
    <property type="match status" value="1"/>
</dbReference>
<keyword evidence="6" id="KW-1185">Reference proteome</keyword>
<accession>C5MJA5</accession>
<dbReference type="HOGENOM" id="CLU_030988_13_0_1"/>
<proteinExistence type="predicted"/>
<evidence type="ECO:0000313" key="6">
    <source>
        <dbReference type="Proteomes" id="UP000002037"/>
    </source>
</evidence>
<dbReference type="GeneID" id="8300009"/>
<dbReference type="InterPro" id="IPR016135">
    <property type="entry name" value="UBQ-conjugating_enzyme/RWD"/>
</dbReference>
<dbReference type="GO" id="GO:0004842">
    <property type="term" value="F:ubiquitin-protein transferase activity"/>
    <property type="evidence" value="ECO:0007669"/>
    <property type="project" value="EnsemblFungi"/>
</dbReference>
<evidence type="ECO:0000259" key="4">
    <source>
        <dbReference type="PROSITE" id="PS50127"/>
    </source>
</evidence>
<dbReference type="InterPro" id="IPR000608">
    <property type="entry name" value="UBC"/>
</dbReference>
<dbReference type="CDD" id="cd23812">
    <property type="entry name" value="UBCc_ScPEX4-like"/>
    <property type="match status" value="1"/>
</dbReference>
<evidence type="ECO:0000256" key="3">
    <source>
        <dbReference type="ARBA" id="ARBA00022840"/>
    </source>
</evidence>
<evidence type="ECO:0000256" key="2">
    <source>
        <dbReference type="ARBA" id="ARBA00022786"/>
    </source>
</evidence>
<dbReference type="GO" id="GO:0006513">
    <property type="term" value="P:protein monoubiquitination"/>
    <property type="evidence" value="ECO:0007669"/>
    <property type="project" value="EnsemblFungi"/>
</dbReference>
<dbReference type="RefSeq" id="XP_002546670.1">
    <property type="nucleotide sequence ID" value="XM_002546624.1"/>
</dbReference>
<dbReference type="eggNOG" id="KOG0417">
    <property type="taxonomic scope" value="Eukaryota"/>
</dbReference>
<dbReference type="KEGG" id="ctp:CTRG_06148"/>
<dbReference type="GO" id="GO:0016562">
    <property type="term" value="P:protein import into peroxisome matrix, receptor recycling"/>
    <property type="evidence" value="ECO:0007669"/>
    <property type="project" value="EnsemblFungi"/>
</dbReference>
<dbReference type="PROSITE" id="PS50127">
    <property type="entry name" value="UBC_2"/>
    <property type="match status" value="1"/>
</dbReference>
<evidence type="ECO:0000313" key="5">
    <source>
        <dbReference type="EMBL" id="EER30364.1"/>
    </source>
</evidence>
<dbReference type="GO" id="GO:0051865">
    <property type="term" value="P:protein autoubiquitination"/>
    <property type="evidence" value="ECO:0007669"/>
    <property type="project" value="EnsemblFungi"/>
</dbReference>
<evidence type="ECO:0000256" key="1">
    <source>
        <dbReference type="ARBA" id="ARBA00022741"/>
    </source>
</evidence>
<dbReference type="OrthoDB" id="9973183at2759"/>
<dbReference type="GO" id="GO:0005777">
    <property type="term" value="C:peroxisome"/>
    <property type="evidence" value="ECO:0007669"/>
    <property type="project" value="EnsemblFungi"/>
</dbReference>
<dbReference type="Pfam" id="PF00179">
    <property type="entry name" value="UQ_con"/>
    <property type="match status" value="1"/>
</dbReference>
<protein>
    <recommendedName>
        <fullName evidence="4">UBC core domain-containing protein</fullName>
    </recommendedName>
</protein>
<dbReference type="SUPFAM" id="SSF54495">
    <property type="entry name" value="UBC-like"/>
    <property type="match status" value="1"/>
</dbReference>
<dbReference type="AlphaFoldDB" id="C5MJA5"/>
<keyword evidence="2" id="KW-0833">Ubl conjugation pathway</keyword>
<organism evidence="5 6">
    <name type="scientific">Candida tropicalis (strain ATCC MYA-3404 / T1)</name>
    <name type="common">Yeast</name>
    <dbReference type="NCBI Taxonomy" id="294747"/>
    <lineage>
        <taxon>Eukaryota</taxon>
        <taxon>Fungi</taxon>
        <taxon>Dikarya</taxon>
        <taxon>Ascomycota</taxon>
        <taxon>Saccharomycotina</taxon>
        <taxon>Pichiomycetes</taxon>
        <taxon>Debaryomycetaceae</taxon>
        <taxon>Candida/Lodderomyces clade</taxon>
        <taxon>Candida</taxon>
    </lineage>
</organism>
<keyword evidence="1" id="KW-0547">Nucleotide-binding</keyword>
<dbReference type="VEuPathDB" id="FungiDB:CTRG_06148"/>
<name>C5MJA5_CANTT</name>
<feature type="domain" description="UBC core" evidence="4">
    <location>
        <begin position="1"/>
        <end position="159"/>
    </location>
</feature>
<dbReference type="GO" id="GO:0005524">
    <property type="term" value="F:ATP binding"/>
    <property type="evidence" value="ECO:0007669"/>
    <property type="project" value="UniProtKB-KW"/>
</dbReference>
<dbReference type="InterPro" id="IPR050113">
    <property type="entry name" value="Ub_conjugating_enzyme"/>
</dbReference>
<sequence length="190" mass="21673">MAERRLFKEFNQYKKQPPQLSNSQIVSLSPVRPDSNILEWQAVIAKPTKTDSPYYYGGEWKLEIDVPMTYPIDPPTIKFATPIVHPNINLKTGEICLDILKKDSWSPAWNLEHLVVAILMLLDHPEPDSPLNIDAANLYRYDKVAFESIVQFNIWKFNNFFNVNITPTSVDAANKVKRDISGTKSIQIGA</sequence>
<dbReference type="EMBL" id="GG692405">
    <property type="protein sequence ID" value="EER30364.1"/>
    <property type="molecule type" value="Genomic_DNA"/>
</dbReference>
<dbReference type="Gene3D" id="3.10.110.10">
    <property type="entry name" value="Ubiquitin Conjugating Enzyme"/>
    <property type="match status" value="1"/>
</dbReference>
<dbReference type="SMART" id="SM00212">
    <property type="entry name" value="UBCc"/>
    <property type="match status" value="1"/>
</dbReference>
<gene>
    <name evidence="5" type="ORF">CTRG_06148</name>
</gene>
<reference evidence="5 6" key="1">
    <citation type="journal article" date="2009" name="Nature">
        <title>Evolution of pathogenicity and sexual reproduction in eight Candida genomes.</title>
        <authorList>
            <person name="Butler G."/>
            <person name="Rasmussen M.D."/>
            <person name="Lin M.F."/>
            <person name="Santos M.A."/>
            <person name="Sakthikumar S."/>
            <person name="Munro C.A."/>
            <person name="Rheinbay E."/>
            <person name="Grabherr M."/>
            <person name="Forche A."/>
            <person name="Reedy J.L."/>
            <person name="Agrafioti I."/>
            <person name="Arnaud M.B."/>
            <person name="Bates S."/>
            <person name="Brown A.J."/>
            <person name="Brunke S."/>
            <person name="Costanzo M.C."/>
            <person name="Fitzpatrick D.A."/>
            <person name="de Groot P.W."/>
            <person name="Harris D."/>
            <person name="Hoyer L.L."/>
            <person name="Hube B."/>
            <person name="Klis F.M."/>
            <person name="Kodira C."/>
            <person name="Lennard N."/>
            <person name="Logue M.E."/>
            <person name="Martin R."/>
            <person name="Neiman A.M."/>
            <person name="Nikolaou E."/>
            <person name="Quail M.A."/>
            <person name="Quinn J."/>
            <person name="Santos M.C."/>
            <person name="Schmitzberger F.F."/>
            <person name="Sherlock G."/>
            <person name="Shah P."/>
            <person name="Silverstein K.A."/>
            <person name="Skrzypek M.S."/>
            <person name="Soll D."/>
            <person name="Staggs R."/>
            <person name="Stansfield I."/>
            <person name="Stumpf M.P."/>
            <person name="Sudbery P.E."/>
            <person name="Srikantha T."/>
            <person name="Zeng Q."/>
            <person name="Berman J."/>
            <person name="Berriman M."/>
            <person name="Heitman J."/>
            <person name="Gow N.A."/>
            <person name="Lorenz M.C."/>
            <person name="Birren B.W."/>
            <person name="Kellis M."/>
            <person name="Cuomo C.A."/>
        </authorList>
    </citation>
    <scope>NUCLEOTIDE SEQUENCE [LARGE SCALE GENOMIC DNA]</scope>
    <source>
        <strain evidence="6">ATCC MYA-3404 / T1</strain>
    </source>
</reference>
<keyword evidence="3" id="KW-0067">ATP-binding</keyword>